<dbReference type="EMBL" id="JACASE010000007">
    <property type="protein sequence ID" value="KAF6447579.1"/>
    <property type="molecule type" value="Genomic_DNA"/>
</dbReference>
<accession>A0A7J8FJG3</accession>
<dbReference type="Proteomes" id="UP000593571">
    <property type="component" value="Unassembled WGS sequence"/>
</dbReference>
<organism evidence="2 3">
    <name type="scientific">Rousettus aegyptiacus</name>
    <name type="common">Egyptian fruit bat</name>
    <name type="synonym">Pteropus aegyptiacus</name>
    <dbReference type="NCBI Taxonomy" id="9407"/>
    <lineage>
        <taxon>Eukaryota</taxon>
        <taxon>Metazoa</taxon>
        <taxon>Chordata</taxon>
        <taxon>Craniata</taxon>
        <taxon>Vertebrata</taxon>
        <taxon>Euteleostomi</taxon>
        <taxon>Mammalia</taxon>
        <taxon>Eutheria</taxon>
        <taxon>Laurasiatheria</taxon>
        <taxon>Chiroptera</taxon>
        <taxon>Yinpterochiroptera</taxon>
        <taxon>Pteropodoidea</taxon>
        <taxon>Pteropodidae</taxon>
        <taxon>Rousettinae</taxon>
        <taxon>Rousettus</taxon>
    </lineage>
</organism>
<sequence length="284" mass="31083">MFPGCWALRQEPPRVSLWKEEDGGACWEGARSLELEKPGFKPRLHTNDTNGRSLDKSFRAPASFSHVRWVTLRLPGRWWWALGGHARDVLRQCQAHSSCPTACWLSFPLGWLRKVAGSIAPEAGPERRHNRVVGAGILVGLDGGPSRAQDLTGTCAPPSEDGATSGAPNLERSLQVAASVAAVAPAWEQLPLALRPIAVASGAQRGLNMKKGQDRLSKHPLMHWGASHGRQAEANLTATAGRCTSTTPMRWVLQTYYKQITFLILMWLLAICPQIFAFRGKIIA</sequence>
<keyword evidence="3" id="KW-1185">Reference proteome</keyword>
<reference evidence="2 3" key="1">
    <citation type="journal article" date="2020" name="Nature">
        <title>Six reference-quality genomes reveal evolution of bat adaptations.</title>
        <authorList>
            <person name="Jebb D."/>
            <person name="Huang Z."/>
            <person name="Pippel M."/>
            <person name="Hughes G.M."/>
            <person name="Lavrichenko K."/>
            <person name="Devanna P."/>
            <person name="Winkler S."/>
            <person name="Jermiin L.S."/>
            <person name="Skirmuntt E.C."/>
            <person name="Katzourakis A."/>
            <person name="Burkitt-Gray L."/>
            <person name="Ray D.A."/>
            <person name="Sullivan K.A.M."/>
            <person name="Roscito J.G."/>
            <person name="Kirilenko B.M."/>
            <person name="Davalos L.M."/>
            <person name="Corthals A.P."/>
            <person name="Power M.L."/>
            <person name="Jones G."/>
            <person name="Ransome R.D."/>
            <person name="Dechmann D.K.N."/>
            <person name="Locatelli A.G."/>
            <person name="Puechmaille S.J."/>
            <person name="Fedrigo O."/>
            <person name="Jarvis E.D."/>
            <person name="Hiller M."/>
            <person name="Vernes S.C."/>
            <person name="Myers E.W."/>
            <person name="Teeling E.C."/>
        </authorList>
    </citation>
    <scope>NUCLEOTIDE SEQUENCE [LARGE SCALE GENOMIC DNA]</scope>
    <source>
        <strain evidence="2">MRouAeg1</strain>
        <tissue evidence="2">Muscle</tissue>
    </source>
</reference>
<feature type="transmembrane region" description="Helical" evidence="1">
    <location>
        <begin position="256"/>
        <end position="278"/>
    </location>
</feature>
<evidence type="ECO:0000313" key="3">
    <source>
        <dbReference type="Proteomes" id="UP000593571"/>
    </source>
</evidence>
<comment type="caution">
    <text evidence="2">The sequence shown here is derived from an EMBL/GenBank/DDBJ whole genome shotgun (WGS) entry which is preliminary data.</text>
</comment>
<gene>
    <name evidence="2" type="ORF">HJG63_012004</name>
</gene>
<name>A0A7J8FJG3_ROUAE</name>
<evidence type="ECO:0000313" key="2">
    <source>
        <dbReference type="EMBL" id="KAF6447579.1"/>
    </source>
</evidence>
<keyword evidence="1" id="KW-0472">Membrane</keyword>
<dbReference type="AlphaFoldDB" id="A0A7J8FJG3"/>
<protein>
    <submittedName>
        <fullName evidence="2">Uncharacterized protein</fullName>
    </submittedName>
</protein>
<proteinExistence type="predicted"/>
<evidence type="ECO:0000256" key="1">
    <source>
        <dbReference type="SAM" id="Phobius"/>
    </source>
</evidence>
<keyword evidence="1" id="KW-1133">Transmembrane helix</keyword>
<keyword evidence="1" id="KW-0812">Transmembrane</keyword>